<dbReference type="Pfam" id="PF01753">
    <property type="entry name" value="zf-MYND"/>
    <property type="match status" value="1"/>
</dbReference>
<evidence type="ECO:0000256" key="9">
    <source>
        <dbReference type="ARBA" id="ARBA00022833"/>
    </source>
</evidence>
<dbReference type="InterPro" id="IPR001841">
    <property type="entry name" value="Znf_RING"/>
</dbReference>
<keyword evidence="6 11" id="KW-0479">Metal-binding</keyword>
<dbReference type="PROSITE" id="PS00518">
    <property type="entry name" value="ZF_RING_1"/>
    <property type="match status" value="1"/>
</dbReference>
<proteinExistence type="predicted"/>
<dbReference type="STRING" id="6832.A0A553NAX9"/>
<dbReference type="InterPro" id="IPR037197">
    <property type="entry name" value="WWE_dom_sf"/>
</dbReference>
<evidence type="ECO:0000256" key="4">
    <source>
        <dbReference type="ARBA" id="ARBA00022679"/>
    </source>
</evidence>
<feature type="domain" description="RING-type" evidence="13">
    <location>
        <begin position="1844"/>
        <end position="1883"/>
    </location>
</feature>
<keyword evidence="8 11" id="KW-0833">Ubl conjugation pathway</keyword>
<dbReference type="Gene3D" id="6.10.140.2220">
    <property type="match status" value="1"/>
</dbReference>
<comment type="pathway">
    <text evidence="11">Protein modification; protein ubiquitination.</text>
</comment>
<evidence type="ECO:0000259" key="14">
    <source>
        <dbReference type="PROSITE" id="PS50865"/>
    </source>
</evidence>
<keyword evidence="17" id="KW-1185">Reference proteome</keyword>
<evidence type="ECO:0000259" key="13">
    <source>
        <dbReference type="PROSITE" id="PS50089"/>
    </source>
</evidence>
<dbReference type="SUPFAM" id="SSF57850">
    <property type="entry name" value="RING/U-box"/>
    <property type="match status" value="1"/>
</dbReference>
<dbReference type="GO" id="GO:0005829">
    <property type="term" value="C:cytosol"/>
    <property type="evidence" value="ECO:0007669"/>
    <property type="project" value="UniProtKB-SubCell"/>
</dbReference>
<dbReference type="EC" id="2.3.2.27" evidence="11"/>
<comment type="domain">
    <text evidence="11">The WWE domain mediates non-covalent poly(ADP-ribose)-binding.</text>
</comment>
<dbReference type="GO" id="GO:0006511">
    <property type="term" value="P:ubiquitin-dependent protein catabolic process"/>
    <property type="evidence" value="ECO:0007669"/>
    <property type="project" value="UniProtKB-UniRule"/>
</dbReference>
<comment type="caution">
    <text evidence="16">The sequence shown here is derived from an EMBL/GenBank/DDBJ whole genome shotgun (WGS) entry which is preliminary data.</text>
</comment>
<gene>
    <name evidence="16" type="ORF">TCAL_00474</name>
</gene>
<evidence type="ECO:0000256" key="1">
    <source>
        <dbReference type="ARBA" id="ARBA00000900"/>
    </source>
</evidence>
<dbReference type="Gene3D" id="3.30.720.50">
    <property type="match status" value="1"/>
</dbReference>
<keyword evidence="3 11" id="KW-0963">Cytoplasm</keyword>
<evidence type="ECO:0000256" key="12">
    <source>
        <dbReference type="SAM" id="MobiDB-lite"/>
    </source>
</evidence>
<protein>
    <recommendedName>
        <fullName evidence="11">E3 ubiquitin-protein ligase</fullName>
        <ecNumber evidence="11">2.3.2.27</ecNumber>
    </recommendedName>
</protein>
<accession>A0A553NAX9</accession>
<evidence type="ECO:0000259" key="15">
    <source>
        <dbReference type="PROSITE" id="PS50918"/>
    </source>
</evidence>
<reference evidence="16 17" key="1">
    <citation type="journal article" date="2018" name="Nat. Ecol. Evol.">
        <title>Genomic signatures of mitonuclear coevolution across populations of Tigriopus californicus.</title>
        <authorList>
            <person name="Barreto F.S."/>
            <person name="Watson E.T."/>
            <person name="Lima T.G."/>
            <person name="Willett C.S."/>
            <person name="Edmands S."/>
            <person name="Li W."/>
            <person name="Burton R.S."/>
        </authorList>
    </citation>
    <scope>NUCLEOTIDE SEQUENCE [LARGE SCALE GENOMIC DNA]</scope>
    <source>
        <strain evidence="16 17">San Diego</strain>
    </source>
</reference>
<dbReference type="InterPro" id="IPR004170">
    <property type="entry name" value="WWE_dom"/>
</dbReference>
<dbReference type="GO" id="GO:0005634">
    <property type="term" value="C:nucleus"/>
    <property type="evidence" value="ECO:0007669"/>
    <property type="project" value="TreeGrafter"/>
</dbReference>
<dbReference type="SUPFAM" id="SSF144232">
    <property type="entry name" value="HIT/MYND zinc finger-like"/>
    <property type="match status" value="1"/>
</dbReference>
<evidence type="ECO:0000256" key="3">
    <source>
        <dbReference type="ARBA" id="ARBA00022490"/>
    </source>
</evidence>
<evidence type="ECO:0000256" key="8">
    <source>
        <dbReference type="ARBA" id="ARBA00022786"/>
    </source>
</evidence>
<comment type="catalytic activity">
    <reaction evidence="1 11">
        <text>S-ubiquitinyl-[E2 ubiquitin-conjugating enzyme]-L-cysteine + [acceptor protein]-L-lysine = [E2 ubiquitin-conjugating enzyme]-L-cysteine + N(6)-ubiquitinyl-[acceptor protein]-L-lysine.</text>
        <dbReference type="EC" id="2.3.2.27"/>
    </reaction>
</comment>
<dbReference type="SMART" id="SM00184">
    <property type="entry name" value="RING"/>
    <property type="match status" value="1"/>
</dbReference>
<name>A0A553NAX9_TIGCA</name>
<comment type="function">
    <text evidence="11">E3 ubiquitin-protein ligase that specifically binds poly-ADP-ribosylated proteins and mediates their ubiquitination and subsequent degradation.</text>
</comment>
<dbReference type="Pfam" id="PF13920">
    <property type="entry name" value="zf-C3HC4_3"/>
    <property type="match status" value="1"/>
</dbReference>
<dbReference type="InterPro" id="IPR017907">
    <property type="entry name" value="Znf_RING_CS"/>
</dbReference>
<feature type="domain" description="MYND-type" evidence="14">
    <location>
        <begin position="1742"/>
        <end position="1780"/>
    </location>
</feature>
<keyword evidence="9 11" id="KW-0862">Zinc</keyword>
<dbReference type="UniPathway" id="UPA00143"/>
<dbReference type="PROSITE" id="PS01360">
    <property type="entry name" value="ZF_MYND_1"/>
    <property type="match status" value="1"/>
</dbReference>
<dbReference type="CDD" id="cd16546">
    <property type="entry name" value="RING-HC_RNF146"/>
    <property type="match status" value="1"/>
</dbReference>
<dbReference type="GO" id="GO:0072572">
    <property type="term" value="F:poly-ADP-D-ribose binding"/>
    <property type="evidence" value="ECO:0007669"/>
    <property type="project" value="UniProtKB-UniRule"/>
</dbReference>
<dbReference type="InterPro" id="IPR018123">
    <property type="entry name" value="WWE-dom_subgr"/>
</dbReference>
<feature type="compositionally biased region" description="Low complexity" evidence="12">
    <location>
        <begin position="1822"/>
        <end position="1835"/>
    </location>
</feature>
<dbReference type="PROSITE" id="PS50865">
    <property type="entry name" value="ZF_MYND_2"/>
    <property type="match status" value="1"/>
</dbReference>
<feature type="domain" description="WWE" evidence="15">
    <location>
        <begin position="1900"/>
        <end position="1978"/>
    </location>
</feature>
<dbReference type="Proteomes" id="UP000318571">
    <property type="component" value="Chromosome 10"/>
</dbReference>
<evidence type="ECO:0000313" key="16">
    <source>
        <dbReference type="EMBL" id="TRY62575.1"/>
    </source>
</evidence>
<dbReference type="PANTHER" id="PTHR13417">
    <property type="entry name" value="E3 UBIQUITIN-PROTEIN LIGASE RNF146"/>
    <property type="match status" value="1"/>
</dbReference>
<organism evidence="16 17">
    <name type="scientific">Tigriopus californicus</name>
    <name type="common">Marine copepod</name>
    <dbReference type="NCBI Taxonomy" id="6832"/>
    <lineage>
        <taxon>Eukaryota</taxon>
        <taxon>Metazoa</taxon>
        <taxon>Ecdysozoa</taxon>
        <taxon>Arthropoda</taxon>
        <taxon>Crustacea</taxon>
        <taxon>Multicrustacea</taxon>
        <taxon>Hexanauplia</taxon>
        <taxon>Copepoda</taxon>
        <taxon>Harpacticoida</taxon>
        <taxon>Harpacticidae</taxon>
        <taxon>Tigriopus</taxon>
    </lineage>
</organism>
<evidence type="ECO:0000313" key="17">
    <source>
        <dbReference type="Proteomes" id="UP000318571"/>
    </source>
</evidence>
<feature type="region of interest" description="Disordered" evidence="12">
    <location>
        <begin position="1816"/>
        <end position="1835"/>
    </location>
</feature>
<dbReference type="InterPro" id="IPR044110">
    <property type="entry name" value="RING-HC_RNF146"/>
</dbReference>
<evidence type="ECO:0000256" key="7">
    <source>
        <dbReference type="ARBA" id="ARBA00022771"/>
    </source>
</evidence>
<dbReference type="InterPro" id="IPR033509">
    <property type="entry name" value="RNF146"/>
</dbReference>
<keyword evidence="5" id="KW-0879">Wnt signaling pathway</keyword>
<dbReference type="SMART" id="SM00678">
    <property type="entry name" value="WWE"/>
    <property type="match status" value="1"/>
</dbReference>
<comment type="subcellular location">
    <subcellularLocation>
        <location evidence="2 11">Cytoplasm</location>
        <location evidence="2 11">Cytosol</location>
    </subcellularLocation>
</comment>
<dbReference type="Pfam" id="PF02825">
    <property type="entry name" value="WWE"/>
    <property type="match status" value="1"/>
</dbReference>
<dbReference type="PROSITE" id="PS50918">
    <property type="entry name" value="WWE"/>
    <property type="match status" value="1"/>
</dbReference>
<dbReference type="GO" id="GO:0051865">
    <property type="term" value="P:protein autoubiquitination"/>
    <property type="evidence" value="ECO:0007669"/>
    <property type="project" value="UniProtKB-UniRule"/>
</dbReference>
<dbReference type="Gene3D" id="3.30.40.10">
    <property type="entry name" value="Zinc/RING finger domain, C3HC4 (zinc finger)"/>
    <property type="match status" value="1"/>
</dbReference>
<dbReference type="GO" id="GO:0016055">
    <property type="term" value="P:Wnt signaling pathway"/>
    <property type="evidence" value="ECO:0007669"/>
    <property type="project" value="UniProtKB-KW"/>
</dbReference>
<keyword evidence="7 10" id="KW-0863">Zinc-finger</keyword>
<dbReference type="InterPro" id="IPR002893">
    <property type="entry name" value="Znf_MYND"/>
</dbReference>
<dbReference type="InterPro" id="IPR013083">
    <property type="entry name" value="Znf_RING/FYVE/PHD"/>
</dbReference>
<sequence length="1996" mass="226322">MAAAEADGASEVQMALLVTFFQQFGQMSDPSNPFRVTDLEPSIYASSSEKPAWFLTPGVTAHLLRHGFYLGIKSDVEGEREATIQTFNNVTLNEHGNRSDLTHLVSISCKDIVSFLGRLEPRSIESRKVEELAQLLLLVSWKLNFQTMVQIVEVSELLGAILNLRHSGVDRNPGLVLIDFRQDMLNLASRLMLSAFACPTLMLVGLYKFSIQYASGLAYAFKCGTGEFPWIECFVLNFRMVMTTIWRLSGVKSPLELAEFEYPLPSKFDADKVNMSRTLTKKLDKTEHCQSCGKKFNAKTLVFPIEYGLCRIETLFPREFLWIPRPKSTWGSPPDISNSKRTVVVVCEPACLLELAQTFSPALVRFRNALERKDVGTEENINWKVDSLFLSLMDIHSQELKDFVISKTSQLGMKNVYGSTHRELRGFSRVWVLDNVDLIPPKPMYKSRKECLFLIDTPSPSIDETLVQVFVKNFLTKLNATMVKSWQSNAIPADSPIGRYRAKVLQELENTPKEKMETVAETSLIYSAGEHVQDLAFALQDRNIPVTIQIQPIYKKLLGLGGMDFYTPGVRYCFRSSSMTIFPAPNKCFPYPMYKIGWTFELTPTTPTGLEELSNILMENDCLIMTNGMDLINKTAEGAFLYKDGSHFIGFILPDMFKFLMGSSTFQDICSNFYSKTMVEDENPSVFTKFNKTANRRPSKDAEVENVLKVVRAAAILHTFKHKPTVSVRNLKNCASVFFHLCLKTDLQENCNIVVRLGTLNQGPADAVVREFMFMIGGFDTDMKVRYLPLPGKKSPPRLDLNEPLTYAPGLDKLEFHLKVGLPEMWLQFEYIGNVVAFDGHFDLVKATFEVTEGPLDGDAKQYFFLITKDQPMRQWLRHLLNRNNFEEFVPRTTFISIPDDQDDPCDVLNEPIVIDESKSIFEIEEMLGEDISEGHFAVVVQNTFNFLDKVFDRKWFAPETNFASSFNRIIWCGVLEVGEIVSCGPTQTQLWLIGGQSQSVLDGLTLTGSAFSIITISDDRLRGMSEVASYRAIIAPVWSGKRFVDITQEVILRIARSDGKLEIHGQFSSHEPILLIPRYDTKLKSLFVSVLRNVTGSGDKTCKTKVPVRNEPCLFTQVKGICLSEPVFMLIRQTEPQDEDFAKYIQALDSSCSSVLHVMIPLNASLSEKAEAICFPTPTVNSQRRKRVRIDLKPLMGKLSFPYLIIGMDPNTNDSKENPIFRDDLFLVEIIDEEQLSLILTPLKTRRRLSQFCLDEKLTFVPKSALKPAPVVDDERILWMSDTDLPIVISHIAACAPVDELTILNFISWMVSPNQRIKIERPTTSDTPPIIEARDLVQFNVRFLKRIEGFSEIDSYQACLLTMKELTLVVGHVPLSLRYYPEERVPLKLEISIERTLKQIPTENRKKMSASQMGSKLVGNISIGYQGRVVLEFLASSFHNSISTDCFMNEEVSSDSENPTHELITTWTNPKALKRIAKERKSKVVPIELHLIRQTDDPKLTYFTNELECLSEENKSIPLLVIPRRSDFLSPSSSYSGSNPKLGGFLLEFDRSRNIFTGKFFPRRIIIDMMVKGGAEIYQDTSNDAETTYLDGSGSEEQSTAVQEIQELTETLLQQGREKRQAEEANATLIQSAHDLIQACLSHGPKLSAKKSLTRSQVTRIAPDVDVEKVLDYLGGLQNLSYHVKVRRDQLLNQGESKVYNLPSFRVDTRNEDKFQDTLNQLVEKAWTTMPEIPTFELNRCAFCRREDFEFLVCPSCLVTKYCNEQCFIKDKFTHMKECSAQPRSHPMGGIMTRARKRAGNNRIQDDAKAAKLPQLLATDPSPDSSPIESKSSSLNRSSSLICSVCLDPPVHPVDLPCRHTFCYLCAKGLYESDTPICSLCRAPIPRGYLKQADQIRRSRSDFEGCVSGVNSWQWFYEGRNGWWKFEQRHNQEIEASFGNQDEQLEALICGHLYIVDFKNMVQYRKDHMGRRRKIKRDVVLARCKGVAGLVVRDS</sequence>
<dbReference type="EMBL" id="VCGU01000458">
    <property type="protein sequence ID" value="TRY62575.1"/>
    <property type="molecule type" value="Genomic_DNA"/>
</dbReference>
<evidence type="ECO:0000256" key="11">
    <source>
        <dbReference type="RuleBase" id="RU367115"/>
    </source>
</evidence>
<keyword evidence="4 11" id="KW-0808">Transferase</keyword>
<evidence type="ECO:0000256" key="6">
    <source>
        <dbReference type="ARBA" id="ARBA00022723"/>
    </source>
</evidence>
<evidence type="ECO:0000256" key="5">
    <source>
        <dbReference type="ARBA" id="ARBA00022687"/>
    </source>
</evidence>
<dbReference type="GO" id="GO:0061630">
    <property type="term" value="F:ubiquitin protein ligase activity"/>
    <property type="evidence" value="ECO:0007669"/>
    <property type="project" value="UniProtKB-UniRule"/>
</dbReference>
<dbReference type="SUPFAM" id="SSF117839">
    <property type="entry name" value="WWE domain"/>
    <property type="match status" value="1"/>
</dbReference>
<evidence type="ECO:0000256" key="10">
    <source>
        <dbReference type="PROSITE-ProRule" id="PRU00134"/>
    </source>
</evidence>
<dbReference type="GO" id="GO:0008270">
    <property type="term" value="F:zinc ion binding"/>
    <property type="evidence" value="ECO:0007669"/>
    <property type="project" value="UniProtKB-UniRule"/>
</dbReference>
<dbReference type="PROSITE" id="PS50089">
    <property type="entry name" value="ZF_RING_2"/>
    <property type="match status" value="1"/>
</dbReference>
<evidence type="ECO:0000256" key="2">
    <source>
        <dbReference type="ARBA" id="ARBA00004514"/>
    </source>
</evidence>
<dbReference type="PANTHER" id="PTHR13417:SF2">
    <property type="entry name" value="E3 UBIQUITIN-PROTEIN LIGASE RNF146"/>
    <property type="match status" value="1"/>
</dbReference>
<comment type="PTM">
    <text evidence="11">Ubiquitinated; autoubiquitinated.</text>
</comment>